<name>A0A0V1M2S6_9BILA</name>
<evidence type="ECO:0000313" key="5">
    <source>
        <dbReference type="Proteomes" id="UP000054843"/>
    </source>
</evidence>
<dbReference type="EMBL" id="JYDO01000262">
    <property type="protein sequence ID" value="KRZ66138.1"/>
    <property type="molecule type" value="Genomic_DNA"/>
</dbReference>
<accession>A0A0V1M2S6</accession>
<feature type="region of interest" description="Disordered" evidence="1">
    <location>
        <begin position="107"/>
        <end position="132"/>
    </location>
</feature>
<gene>
    <name evidence="4" type="ORF">T10_10003</name>
    <name evidence="3" type="ORF">T10_3084</name>
    <name evidence="2" type="ORF">T10_9515</name>
</gene>
<evidence type="ECO:0000313" key="4">
    <source>
        <dbReference type="EMBL" id="KRZ77850.1"/>
    </source>
</evidence>
<sequence>MAELLHLAWASRSALISTCSSCNENSMFAFSISISNVWHRHFLQVLKTYFKVFPSFFQSRSETSAPSSSFCKFEKYLKSRRAQKDLNRPILAWKPISTVRLANRTDGSYTSSTPHIMSGPQQQKTPQSSDTNQQVFVSNPLLTTIFLPCEKAVVRNSSVAL</sequence>
<dbReference type="EMBL" id="JYDO01000016">
    <property type="protein sequence ID" value="KRZ77850.1"/>
    <property type="molecule type" value="Genomic_DNA"/>
</dbReference>
<evidence type="ECO:0000313" key="3">
    <source>
        <dbReference type="EMBL" id="KRZ66139.1"/>
    </source>
</evidence>
<dbReference type="EMBL" id="JYDO01000262">
    <property type="protein sequence ID" value="KRZ66139.1"/>
    <property type="molecule type" value="Genomic_DNA"/>
</dbReference>
<keyword evidence="5" id="KW-1185">Reference proteome</keyword>
<proteinExistence type="predicted"/>
<reference evidence="3 5" key="1">
    <citation type="submission" date="2015-01" db="EMBL/GenBank/DDBJ databases">
        <title>Evolution of Trichinella species and genotypes.</title>
        <authorList>
            <person name="Korhonen P.K."/>
            <person name="Edoardo P."/>
            <person name="Giuseppe L.R."/>
            <person name="Gasser R.B."/>
        </authorList>
    </citation>
    <scope>NUCLEOTIDE SEQUENCE [LARGE SCALE GENOMIC DNA]</scope>
    <source>
        <strain evidence="3">ISS1980</strain>
    </source>
</reference>
<comment type="caution">
    <text evidence="3">The sequence shown here is derived from an EMBL/GenBank/DDBJ whole genome shotgun (WGS) entry which is preliminary data.</text>
</comment>
<evidence type="ECO:0000256" key="1">
    <source>
        <dbReference type="SAM" id="MobiDB-lite"/>
    </source>
</evidence>
<dbReference type="Proteomes" id="UP000054843">
    <property type="component" value="Unassembled WGS sequence"/>
</dbReference>
<protein>
    <submittedName>
        <fullName evidence="3">Uncharacterized protein</fullName>
    </submittedName>
</protein>
<dbReference type="AlphaFoldDB" id="A0A0V1M2S6"/>
<dbReference type="OrthoDB" id="10447823at2759"/>
<evidence type="ECO:0000313" key="2">
    <source>
        <dbReference type="EMBL" id="KRZ66138.1"/>
    </source>
</evidence>
<organism evidence="3 5">
    <name type="scientific">Trichinella papuae</name>
    <dbReference type="NCBI Taxonomy" id="268474"/>
    <lineage>
        <taxon>Eukaryota</taxon>
        <taxon>Metazoa</taxon>
        <taxon>Ecdysozoa</taxon>
        <taxon>Nematoda</taxon>
        <taxon>Enoplea</taxon>
        <taxon>Dorylaimia</taxon>
        <taxon>Trichinellida</taxon>
        <taxon>Trichinellidae</taxon>
        <taxon>Trichinella</taxon>
    </lineage>
</organism>